<reference evidence="1 2" key="1">
    <citation type="submission" date="2023-09" db="EMBL/GenBank/DDBJ databases">
        <title>Nesidiocoris tenuis whole genome shotgun sequence.</title>
        <authorList>
            <person name="Shibata T."/>
            <person name="Shimoda M."/>
            <person name="Kobayashi T."/>
            <person name="Uehara T."/>
        </authorList>
    </citation>
    <scope>NUCLEOTIDE SEQUENCE [LARGE SCALE GENOMIC DNA]</scope>
    <source>
        <strain evidence="1 2">Japan</strain>
    </source>
</reference>
<sequence>MLFRHLGLPIAEETAKDSLAIRVGIYTICLGMALRLGRFDYIEPVQPFSSYSFPMQLRFYNLRRAIWPAVLERGSGLLRKGRPGPHSSSMKSKISTLRSSIQVCQTLFFIFLHVPYCLHNKPVSRVCRVSTRVRPPTSYRSHNYSFETIHGIYT</sequence>
<name>A0ABN7ASB6_9HEMI</name>
<gene>
    <name evidence="1" type="ORF">NTJ_06591</name>
</gene>
<evidence type="ECO:0000313" key="1">
    <source>
        <dbReference type="EMBL" id="BES93781.1"/>
    </source>
</evidence>
<evidence type="ECO:0000313" key="2">
    <source>
        <dbReference type="Proteomes" id="UP001307889"/>
    </source>
</evidence>
<dbReference type="EMBL" id="AP028912">
    <property type="protein sequence ID" value="BES93781.1"/>
    <property type="molecule type" value="Genomic_DNA"/>
</dbReference>
<protein>
    <submittedName>
        <fullName evidence="1">Uncharacterized protein</fullName>
    </submittedName>
</protein>
<proteinExistence type="predicted"/>
<dbReference type="Proteomes" id="UP001307889">
    <property type="component" value="Chromosome 4"/>
</dbReference>
<organism evidence="1 2">
    <name type="scientific">Nesidiocoris tenuis</name>
    <dbReference type="NCBI Taxonomy" id="355587"/>
    <lineage>
        <taxon>Eukaryota</taxon>
        <taxon>Metazoa</taxon>
        <taxon>Ecdysozoa</taxon>
        <taxon>Arthropoda</taxon>
        <taxon>Hexapoda</taxon>
        <taxon>Insecta</taxon>
        <taxon>Pterygota</taxon>
        <taxon>Neoptera</taxon>
        <taxon>Paraneoptera</taxon>
        <taxon>Hemiptera</taxon>
        <taxon>Heteroptera</taxon>
        <taxon>Panheteroptera</taxon>
        <taxon>Cimicomorpha</taxon>
        <taxon>Miridae</taxon>
        <taxon>Dicyphina</taxon>
        <taxon>Nesidiocoris</taxon>
    </lineage>
</organism>
<accession>A0ABN7ASB6</accession>
<keyword evidence="2" id="KW-1185">Reference proteome</keyword>